<dbReference type="OrthoDB" id="10054302at2759"/>
<reference evidence="1" key="1">
    <citation type="submission" date="2021-02" db="EMBL/GenBank/DDBJ databases">
        <authorList>
            <person name="Nowell W R."/>
        </authorList>
    </citation>
    <scope>NUCLEOTIDE SEQUENCE</scope>
</reference>
<protein>
    <submittedName>
        <fullName evidence="1">Uncharacterized protein</fullName>
    </submittedName>
</protein>
<dbReference type="EMBL" id="CAJNYV010002844">
    <property type="protein sequence ID" value="CAF3506814.1"/>
    <property type="molecule type" value="Genomic_DNA"/>
</dbReference>
<dbReference type="EMBL" id="CAJOBP010036617">
    <property type="protein sequence ID" value="CAF4719122.1"/>
    <property type="molecule type" value="Genomic_DNA"/>
</dbReference>
<evidence type="ECO:0000313" key="3">
    <source>
        <dbReference type="EMBL" id="CAF4719122.1"/>
    </source>
</evidence>
<dbReference type="Proteomes" id="UP000663825">
    <property type="component" value="Unassembled WGS sequence"/>
</dbReference>
<evidence type="ECO:0000313" key="2">
    <source>
        <dbReference type="EMBL" id="CAF3506814.1"/>
    </source>
</evidence>
<organism evidence="1 4">
    <name type="scientific">Rotaria socialis</name>
    <dbReference type="NCBI Taxonomy" id="392032"/>
    <lineage>
        <taxon>Eukaryota</taxon>
        <taxon>Metazoa</taxon>
        <taxon>Spiralia</taxon>
        <taxon>Gnathifera</taxon>
        <taxon>Rotifera</taxon>
        <taxon>Eurotatoria</taxon>
        <taxon>Bdelloidea</taxon>
        <taxon>Philodinida</taxon>
        <taxon>Philodinidae</taxon>
        <taxon>Rotaria</taxon>
    </lineage>
</organism>
<comment type="caution">
    <text evidence="1">The sequence shown here is derived from an EMBL/GenBank/DDBJ whole genome shotgun (WGS) entry which is preliminary data.</text>
</comment>
<dbReference type="AlphaFoldDB" id="A0A817NQC8"/>
<dbReference type="Proteomes" id="UP000663873">
    <property type="component" value="Unassembled WGS sequence"/>
</dbReference>
<dbReference type="EMBL" id="CAJNXB010001015">
    <property type="protein sequence ID" value="CAF3123500.1"/>
    <property type="molecule type" value="Genomic_DNA"/>
</dbReference>
<accession>A0A817NQC8</accession>
<evidence type="ECO:0000313" key="1">
    <source>
        <dbReference type="EMBL" id="CAF3123500.1"/>
    </source>
</evidence>
<gene>
    <name evidence="2" type="ORF">KIK155_LOCUS16117</name>
    <name evidence="1" type="ORF">TIS948_LOCUS8125</name>
    <name evidence="3" type="ORF">UJA718_LOCUS37155</name>
</gene>
<name>A0A817NQC8_9BILA</name>
<sequence length="130" mass="14489">MNSVDLLKPFKLPYKNQILFLKERENLFSSKPASEQTNLPSSPTETSRLVIGEAPEDVTDENESLDIVLESSRITTTLSNESIKEKSLPNPYILPSLPAPVLNAMQSKQMEKFENYAISGQSSLTLSIMI</sequence>
<evidence type="ECO:0000313" key="5">
    <source>
        <dbReference type="Proteomes" id="UP000663873"/>
    </source>
</evidence>
<proteinExistence type="predicted"/>
<dbReference type="Proteomes" id="UP000663865">
    <property type="component" value="Unassembled WGS sequence"/>
</dbReference>
<evidence type="ECO:0000313" key="4">
    <source>
        <dbReference type="Proteomes" id="UP000663825"/>
    </source>
</evidence>
<keyword evidence="5" id="KW-1185">Reference proteome</keyword>